<comment type="caution">
    <text evidence="1">The sequence shown here is derived from an EMBL/GenBank/DDBJ whole genome shotgun (WGS) entry which is preliminary data.</text>
</comment>
<dbReference type="Proteomes" id="UP001606302">
    <property type="component" value="Unassembled WGS sequence"/>
</dbReference>
<proteinExistence type="predicted"/>
<keyword evidence="2" id="KW-1185">Reference proteome</keyword>
<accession>A0ABW7GJY9</accession>
<evidence type="ECO:0000313" key="1">
    <source>
        <dbReference type="EMBL" id="MFG6462276.1"/>
    </source>
</evidence>
<dbReference type="RefSeq" id="WP_394511139.1">
    <property type="nucleotide sequence ID" value="NZ_JBIGHX010000003.1"/>
</dbReference>
<dbReference type="EMBL" id="JBIGHX010000003">
    <property type="protein sequence ID" value="MFG6462276.1"/>
    <property type="molecule type" value="Genomic_DNA"/>
</dbReference>
<protein>
    <recommendedName>
        <fullName evidence="3">Helix-turn-helix domain-containing protein</fullName>
    </recommendedName>
</protein>
<dbReference type="InterPro" id="IPR010982">
    <property type="entry name" value="Lambda_DNA-bd_dom_sf"/>
</dbReference>
<reference evidence="1 2" key="1">
    <citation type="submission" date="2024-08" db="EMBL/GenBank/DDBJ databases">
        <authorList>
            <person name="Lu H."/>
        </authorList>
    </citation>
    <scope>NUCLEOTIDE SEQUENCE [LARGE SCALE GENOMIC DNA]</scope>
    <source>
        <strain evidence="1 2">DXS20W</strain>
    </source>
</reference>
<evidence type="ECO:0000313" key="2">
    <source>
        <dbReference type="Proteomes" id="UP001606302"/>
    </source>
</evidence>
<organism evidence="1 2">
    <name type="scientific">Pelomonas lactea</name>
    <dbReference type="NCBI Taxonomy" id="3299030"/>
    <lineage>
        <taxon>Bacteria</taxon>
        <taxon>Pseudomonadati</taxon>
        <taxon>Pseudomonadota</taxon>
        <taxon>Betaproteobacteria</taxon>
        <taxon>Burkholderiales</taxon>
        <taxon>Sphaerotilaceae</taxon>
        <taxon>Roseateles</taxon>
    </lineage>
</organism>
<sequence>MTTLRDYSTQHGQRAAAARLGMSAATVNKVLKGTYMADTKHIEQRVRERLSDTWLGALRAECDRTSQTAAASRLGISDTTVSQVLSGNYKASTVRIERRVRGELLGEQCECPVMGDVSLRVCQDVQERSLGKGSPGIGNPQHALAWHACRGSGRFASRGACPHFNGGRKGASEAA</sequence>
<dbReference type="Gene3D" id="1.10.260.40">
    <property type="entry name" value="lambda repressor-like DNA-binding domains"/>
    <property type="match status" value="2"/>
</dbReference>
<gene>
    <name evidence="1" type="ORF">ACG04Q_11910</name>
</gene>
<evidence type="ECO:0008006" key="3">
    <source>
        <dbReference type="Google" id="ProtNLM"/>
    </source>
</evidence>
<name>A0ABW7GJY9_9BURK</name>